<dbReference type="PANTHER" id="PTHR46438:SF2">
    <property type="entry name" value="ALPHA_BETA-HYDROLASES SUPERFAMILY PROTEIN"/>
    <property type="match status" value="1"/>
</dbReference>
<dbReference type="AlphaFoldDB" id="A0A0X8GYP5"/>
<dbReference type="ESTHER" id="9firm-a0a0x8gyp5">
    <property type="family name" value="Zearalenone-hydrolase-fam2"/>
</dbReference>
<dbReference type="PANTHER" id="PTHR46438">
    <property type="entry name" value="ALPHA/BETA-HYDROLASES SUPERFAMILY PROTEIN"/>
    <property type="match status" value="1"/>
</dbReference>
<feature type="domain" description="AB hydrolase-1" evidence="2">
    <location>
        <begin position="66"/>
        <end position="335"/>
    </location>
</feature>
<dbReference type="InterPro" id="IPR029058">
    <property type="entry name" value="AB_hydrolase_fold"/>
</dbReference>
<feature type="transmembrane region" description="Helical" evidence="1">
    <location>
        <begin position="6"/>
        <end position="28"/>
    </location>
</feature>
<keyword evidence="1" id="KW-0812">Transmembrane</keyword>
<evidence type="ECO:0000313" key="4">
    <source>
        <dbReference type="Proteomes" id="UP000063781"/>
    </source>
</evidence>
<reference evidence="3 4" key="1">
    <citation type="submission" date="2015-10" db="EMBL/GenBank/DDBJ databases">
        <title>Erysipelothrix larvae sp. LV19 isolated from the larval gut of the rhinoceros beetle, Trypoxylus dichotomus.</title>
        <authorList>
            <person name="Lim S."/>
            <person name="Kim B.-C."/>
        </authorList>
    </citation>
    <scope>NUCLEOTIDE SEQUENCE [LARGE SCALE GENOMIC DNA]</scope>
    <source>
        <strain evidence="3 4">LV19</strain>
    </source>
</reference>
<dbReference type="KEGG" id="erl:AOC36_02330"/>
<dbReference type="Gene3D" id="3.40.50.1820">
    <property type="entry name" value="alpha/beta hydrolase"/>
    <property type="match status" value="1"/>
</dbReference>
<evidence type="ECO:0000256" key="1">
    <source>
        <dbReference type="SAM" id="Phobius"/>
    </source>
</evidence>
<keyword evidence="4" id="KW-1185">Reference proteome</keyword>
<keyword evidence="1" id="KW-0472">Membrane</keyword>
<name>A0A0X8GYP5_9FIRM</name>
<keyword evidence="1" id="KW-1133">Transmembrane helix</keyword>
<dbReference type="OrthoDB" id="9776303at2"/>
<dbReference type="SUPFAM" id="SSF53474">
    <property type="entry name" value="alpha/beta-Hydrolases"/>
    <property type="match status" value="1"/>
</dbReference>
<proteinExistence type="predicted"/>
<evidence type="ECO:0000259" key="2">
    <source>
        <dbReference type="Pfam" id="PF00561"/>
    </source>
</evidence>
<dbReference type="Proteomes" id="UP000063781">
    <property type="component" value="Chromosome"/>
</dbReference>
<dbReference type="Pfam" id="PF00561">
    <property type="entry name" value="Abhydrolase_1"/>
    <property type="match status" value="1"/>
</dbReference>
<gene>
    <name evidence="3" type="ORF">AOC36_02330</name>
</gene>
<evidence type="ECO:0000313" key="3">
    <source>
        <dbReference type="EMBL" id="AMC92861.1"/>
    </source>
</evidence>
<dbReference type="EMBL" id="CP013213">
    <property type="protein sequence ID" value="AMC92861.1"/>
    <property type="molecule type" value="Genomic_DNA"/>
</dbReference>
<dbReference type="RefSeq" id="WP_067630877.1">
    <property type="nucleotide sequence ID" value="NZ_CP013213.1"/>
</dbReference>
<sequence length="351" mass="40054">MTVFSTLTPLALIAIVIVGVLCIFYAVLIHGKDPYHKILRKVGFNETQVHIGNVCFNYAQGPNHGPALLLLHAQHMDWYSYSRVLPELSKSFHIYVLDYHGHGKTHAPVASMNANQMGEDIAQFIETVIQEPVFISGNSSGGILTAWLAANKPMYVKAIVLEDPALLSSEYPRVLNTIADRSFAICDQFIKDNEEDFLIYWIGKCRDFFKRYVGVDVGPMLQFMVRLYRHYHEGQPVEIIFLPTTVRLMMRGMDYYDPHFGQGFHVGSWNKDFDHKDALRRIKAPTLLLHANYEITEEGVLNGALDQDDVAMIQPCVPNIHTKRIDSNHVIHLDHPDTYIQNLKDFFLNQP</sequence>
<organism evidence="3 4">
    <name type="scientific">Erysipelothrix larvae</name>
    <dbReference type="NCBI Taxonomy" id="1514105"/>
    <lineage>
        <taxon>Bacteria</taxon>
        <taxon>Bacillati</taxon>
        <taxon>Bacillota</taxon>
        <taxon>Erysipelotrichia</taxon>
        <taxon>Erysipelotrichales</taxon>
        <taxon>Erysipelotrichaceae</taxon>
        <taxon>Erysipelothrix</taxon>
    </lineage>
</organism>
<accession>A0A0X8GYP5</accession>
<protein>
    <recommendedName>
        <fullName evidence="2">AB hydrolase-1 domain-containing protein</fullName>
    </recommendedName>
</protein>
<dbReference type="InterPro" id="IPR000073">
    <property type="entry name" value="AB_hydrolase_1"/>
</dbReference>
<dbReference type="STRING" id="1514105.AOC36_02330"/>